<dbReference type="EMBL" id="CAADFQ010000008">
    <property type="protein sequence ID" value="VFK29170.1"/>
    <property type="molecule type" value="Genomic_DNA"/>
</dbReference>
<proteinExistence type="predicted"/>
<accession>A0A451B8T9</accession>
<sequence length="73" mass="8167">MHPNGSRNFPERGSLAALGRQTKTLFLVDARWRIYPLPLTAPLLNIHLTHVYYGLACPPIGAVPPARHRLGER</sequence>
<evidence type="ECO:0000313" key="3">
    <source>
        <dbReference type="EMBL" id="VFK74704.1"/>
    </source>
</evidence>
<dbReference type="EMBL" id="CAADGH010000008">
    <property type="protein sequence ID" value="VFK74704.1"/>
    <property type="molecule type" value="Genomic_DNA"/>
</dbReference>
<evidence type="ECO:0000313" key="2">
    <source>
        <dbReference type="EMBL" id="VFK29170.1"/>
    </source>
</evidence>
<dbReference type="AlphaFoldDB" id="A0A451B8T9"/>
<organism evidence="3">
    <name type="scientific">Candidatus Kentrum sp. MB</name>
    <dbReference type="NCBI Taxonomy" id="2138164"/>
    <lineage>
        <taxon>Bacteria</taxon>
        <taxon>Pseudomonadati</taxon>
        <taxon>Pseudomonadota</taxon>
        <taxon>Gammaproteobacteria</taxon>
        <taxon>Candidatus Kentrum</taxon>
    </lineage>
</organism>
<dbReference type="EMBL" id="CAADFO010000013">
    <property type="protein sequence ID" value="VFK25361.1"/>
    <property type="molecule type" value="Genomic_DNA"/>
</dbReference>
<name>A0A451B8T9_9GAMM</name>
<evidence type="ECO:0000313" key="1">
    <source>
        <dbReference type="EMBL" id="VFK25361.1"/>
    </source>
</evidence>
<gene>
    <name evidence="1" type="ORF">BECKMB1821G_GA0114241_101312</name>
    <name evidence="3" type="ORF">BECKMB1821H_GA0114242_100863</name>
    <name evidence="2" type="ORF">BECKMB1821I_GA0114274_100864</name>
</gene>
<protein>
    <submittedName>
        <fullName evidence="3">Uncharacterized protein</fullName>
    </submittedName>
</protein>
<reference evidence="3" key="1">
    <citation type="submission" date="2019-02" db="EMBL/GenBank/DDBJ databases">
        <authorList>
            <person name="Gruber-Vodicka R. H."/>
            <person name="Seah K. B. B."/>
        </authorList>
    </citation>
    <scope>NUCLEOTIDE SEQUENCE</scope>
    <source>
        <strain evidence="1">BECK_BZ197</strain>
        <strain evidence="3">BECK_BZ198</strain>
        <strain evidence="2">BECK_BZ199</strain>
    </source>
</reference>